<evidence type="ECO:0000259" key="1">
    <source>
        <dbReference type="Pfam" id="PF00078"/>
    </source>
</evidence>
<dbReference type="OrthoDB" id="10014409at2759"/>
<evidence type="ECO:0000313" key="3">
    <source>
        <dbReference type="Proteomes" id="UP000663879"/>
    </source>
</evidence>
<dbReference type="EMBL" id="CAJNOC010000657">
    <property type="protein sequence ID" value="CAF0788225.1"/>
    <property type="molecule type" value="Genomic_DNA"/>
</dbReference>
<dbReference type="SUPFAM" id="SSF56672">
    <property type="entry name" value="DNA/RNA polymerases"/>
    <property type="match status" value="1"/>
</dbReference>
<dbReference type="InterPro" id="IPR043502">
    <property type="entry name" value="DNA/RNA_pol_sf"/>
</dbReference>
<dbReference type="InterPro" id="IPR000477">
    <property type="entry name" value="RT_dom"/>
</dbReference>
<reference evidence="2" key="1">
    <citation type="submission" date="2021-02" db="EMBL/GenBank/DDBJ databases">
        <authorList>
            <person name="Nowell W R."/>
        </authorList>
    </citation>
    <scope>NUCLEOTIDE SEQUENCE</scope>
    <source>
        <strain evidence="2">Ploen Becks lab</strain>
    </source>
</reference>
<evidence type="ECO:0000313" key="2">
    <source>
        <dbReference type="EMBL" id="CAF0788225.1"/>
    </source>
</evidence>
<proteinExistence type="predicted"/>
<protein>
    <recommendedName>
        <fullName evidence="1">Reverse transcriptase domain-containing protein</fullName>
    </recommendedName>
</protein>
<organism evidence="2 3">
    <name type="scientific">Brachionus calyciflorus</name>
    <dbReference type="NCBI Taxonomy" id="104777"/>
    <lineage>
        <taxon>Eukaryota</taxon>
        <taxon>Metazoa</taxon>
        <taxon>Spiralia</taxon>
        <taxon>Gnathifera</taxon>
        <taxon>Rotifera</taxon>
        <taxon>Eurotatoria</taxon>
        <taxon>Monogononta</taxon>
        <taxon>Pseudotrocha</taxon>
        <taxon>Ploima</taxon>
        <taxon>Brachionidae</taxon>
        <taxon>Brachionus</taxon>
    </lineage>
</organism>
<keyword evidence="3" id="KW-1185">Reference proteome</keyword>
<sequence>MPLFRGKCCITINNIFYADDVLLKAKSLDEMNQLLEITNKYGQEYEIKFNPNKRHFMIMFSKQLKENRDNEKVIMFQNQEVKRVIMMKYLGMWIDETFNNKKSLVMDLTLITNAENITEMINRGNKIMFESIGNALWESKQECLIEIKDLIKSIGDERRIKLNQMLRIEY</sequence>
<comment type="caution">
    <text evidence="2">The sequence shown here is derived from an EMBL/GenBank/DDBJ whole genome shotgun (WGS) entry which is preliminary data.</text>
</comment>
<feature type="domain" description="Reverse transcriptase" evidence="1">
    <location>
        <begin position="11"/>
        <end position="93"/>
    </location>
</feature>
<accession>A0A813RWY9</accession>
<gene>
    <name evidence="2" type="ORF">OXX778_LOCUS5827</name>
</gene>
<dbReference type="AlphaFoldDB" id="A0A813RWY9"/>
<dbReference type="Pfam" id="PF00078">
    <property type="entry name" value="RVT_1"/>
    <property type="match status" value="1"/>
</dbReference>
<dbReference type="Proteomes" id="UP000663879">
    <property type="component" value="Unassembled WGS sequence"/>
</dbReference>
<name>A0A813RWY9_9BILA</name>